<proteinExistence type="predicted"/>
<name>A0A1E5UMM7_9POAL</name>
<organism evidence="1 2">
    <name type="scientific">Dichanthelium oligosanthes</name>
    <dbReference type="NCBI Taxonomy" id="888268"/>
    <lineage>
        <taxon>Eukaryota</taxon>
        <taxon>Viridiplantae</taxon>
        <taxon>Streptophyta</taxon>
        <taxon>Embryophyta</taxon>
        <taxon>Tracheophyta</taxon>
        <taxon>Spermatophyta</taxon>
        <taxon>Magnoliopsida</taxon>
        <taxon>Liliopsida</taxon>
        <taxon>Poales</taxon>
        <taxon>Poaceae</taxon>
        <taxon>PACMAD clade</taxon>
        <taxon>Panicoideae</taxon>
        <taxon>Panicodae</taxon>
        <taxon>Paniceae</taxon>
        <taxon>Dichantheliinae</taxon>
        <taxon>Dichanthelium</taxon>
    </lineage>
</organism>
<evidence type="ECO:0000313" key="1">
    <source>
        <dbReference type="EMBL" id="OEL14129.1"/>
    </source>
</evidence>
<dbReference type="EMBL" id="LWDX02071037">
    <property type="protein sequence ID" value="OEL14129.1"/>
    <property type="molecule type" value="Genomic_DNA"/>
</dbReference>
<accession>A0A1E5UMM7</accession>
<comment type="caution">
    <text evidence="1">The sequence shown here is derived from an EMBL/GenBank/DDBJ whole genome shotgun (WGS) entry which is preliminary data.</text>
</comment>
<keyword evidence="2" id="KW-1185">Reference proteome</keyword>
<sequence length="78" mass="8509">MRAELTAPLVAELRFAGRRFDGARLAGAGRRIAARRTEEFQVLAVSLGVALGSDTAADRNQQIQNIKILRVDCSNILE</sequence>
<evidence type="ECO:0000313" key="2">
    <source>
        <dbReference type="Proteomes" id="UP000095767"/>
    </source>
</evidence>
<dbReference type="AlphaFoldDB" id="A0A1E5UMM7"/>
<reference evidence="1 2" key="1">
    <citation type="submission" date="2016-09" db="EMBL/GenBank/DDBJ databases">
        <title>The draft genome of Dichanthelium oligosanthes: A C3 panicoid grass species.</title>
        <authorList>
            <person name="Studer A.J."/>
            <person name="Schnable J.C."/>
            <person name="Brutnell T.P."/>
        </authorList>
    </citation>
    <scope>NUCLEOTIDE SEQUENCE [LARGE SCALE GENOMIC DNA]</scope>
    <source>
        <strain evidence="2">cv. Kellogg 1175</strain>
        <tissue evidence="1">Leaf</tissue>
    </source>
</reference>
<gene>
    <name evidence="1" type="ORF">BAE44_0024853</name>
</gene>
<protein>
    <submittedName>
        <fullName evidence="1">Uncharacterized protein</fullName>
    </submittedName>
</protein>
<dbReference type="Proteomes" id="UP000095767">
    <property type="component" value="Unassembled WGS sequence"/>
</dbReference>